<feature type="compositionally biased region" description="Acidic residues" evidence="6">
    <location>
        <begin position="349"/>
        <end position="361"/>
    </location>
</feature>
<organism evidence="7 8">
    <name type="scientific">Purpureocillium lilacinum</name>
    <name type="common">Paecilomyces lilacinus</name>
    <dbReference type="NCBI Taxonomy" id="33203"/>
    <lineage>
        <taxon>Eukaryota</taxon>
        <taxon>Fungi</taxon>
        <taxon>Dikarya</taxon>
        <taxon>Ascomycota</taxon>
        <taxon>Pezizomycotina</taxon>
        <taxon>Sordariomycetes</taxon>
        <taxon>Hypocreomycetidae</taxon>
        <taxon>Hypocreales</taxon>
        <taxon>Ophiocordycipitaceae</taxon>
        <taxon>Purpureocillium</taxon>
    </lineage>
</organism>
<dbReference type="InterPro" id="IPR051431">
    <property type="entry name" value="TFIID_subunit_9"/>
</dbReference>
<evidence type="ECO:0000256" key="6">
    <source>
        <dbReference type="SAM" id="MobiDB-lite"/>
    </source>
</evidence>
<dbReference type="PANTHER" id="PTHR48068">
    <property type="entry name" value="TAF9 RNA POLYMERASE II, TATA BOX-BINDING PROTEIN (TBP)-ASSOCIATED FACTOR"/>
    <property type="match status" value="1"/>
</dbReference>
<keyword evidence="4" id="KW-0804">Transcription</keyword>
<protein>
    <recommendedName>
        <fullName evidence="9">Transcription initiation factor TFIID subunit 9</fullName>
    </recommendedName>
</protein>
<feature type="region of interest" description="Disordered" evidence="6">
    <location>
        <begin position="346"/>
        <end position="411"/>
    </location>
</feature>
<evidence type="ECO:0008006" key="9">
    <source>
        <dbReference type="Google" id="ProtNLM"/>
    </source>
</evidence>
<feature type="region of interest" description="Disordered" evidence="6">
    <location>
        <begin position="76"/>
        <end position="118"/>
    </location>
</feature>
<dbReference type="AlphaFoldDB" id="A0A2U3EFR9"/>
<evidence type="ECO:0000256" key="2">
    <source>
        <dbReference type="ARBA" id="ARBA00007646"/>
    </source>
</evidence>
<dbReference type="SUPFAM" id="SSF47113">
    <property type="entry name" value="Histone-fold"/>
    <property type="match status" value="1"/>
</dbReference>
<dbReference type="FunFam" id="1.10.20.10:FF:000069">
    <property type="entry name" value="Transcription initiation factor TFIID subunit"/>
    <property type="match status" value="1"/>
</dbReference>
<dbReference type="Proteomes" id="UP000245956">
    <property type="component" value="Unassembled WGS sequence"/>
</dbReference>
<reference evidence="7 8" key="1">
    <citation type="journal article" date="2016" name="Front. Microbiol.">
        <title>Genome and transcriptome sequences reveal the specific parasitism of the nematophagous Purpureocillium lilacinum 36-1.</title>
        <authorList>
            <person name="Xie J."/>
            <person name="Li S."/>
            <person name="Mo C."/>
            <person name="Xiao X."/>
            <person name="Peng D."/>
            <person name="Wang G."/>
            <person name="Xiao Y."/>
        </authorList>
    </citation>
    <scope>NUCLEOTIDE SEQUENCE [LARGE SCALE GENOMIC DNA]</scope>
    <source>
        <strain evidence="7 8">36-1</strain>
    </source>
</reference>
<sequence length="411" mass="43626">MTVNQAQQLCPSKLPPLRIGGGAIGRQPTCRRPVCVLQVPLLPLLATRNGITTPRGATAAHRSQLRPTASVRHPSIGRATRPVTSPQPQFLRSASRTLSTWRAASSRGTRRSLKHLQQTRNRELLTSTISPGQHPVSLQLSMASQSQPNGVSTASAGTSQTVPNTQATGSSQPPASSQQPQASQQSQQQGPSQPASASDPRPRDARLIELLLTSQGVTAYEQRVPLLLLDFAYRHTSSILSDALHLAGDPYVTQAGSKPSASSGATATAPGEAPITANAVKLAISARLAYQFRGGSAGGGISKEHMQELARDRNKVSLPKIVPNEWGVRLPSERFVLTGTSWGLKDLWEGDEDASDDEDMDVDQRRPQQPGGDAMEGVEGPNPEDVGGDGVEGGTVEDVFGDDVDEEMAEE</sequence>
<dbReference type="GO" id="GO:0003713">
    <property type="term" value="F:transcription coactivator activity"/>
    <property type="evidence" value="ECO:0007669"/>
    <property type="project" value="TreeGrafter"/>
</dbReference>
<dbReference type="Pfam" id="PF02291">
    <property type="entry name" value="TFIID-31kDa"/>
    <property type="match status" value="1"/>
</dbReference>
<evidence type="ECO:0000313" key="8">
    <source>
        <dbReference type="Proteomes" id="UP000245956"/>
    </source>
</evidence>
<feature type="region of interest" description="Disordered" evidence="6">
    <location>
        <begin position="142"/>
        <end position="201"/>
    </location>
</feature>
<comment type="caution">
    <text evidence="7">The sequence shown here is derived from an EMBL/GenBank/DDBJ whole genome shotgun (WGS) entry which is preliminary data.</text>
</comment>
<comment type="subcellular location">
    <subcellularLocation>
        <location evidence="1">Nucleus</location>
    </subcellularLocation>
</comment>
<evidence type="ECO:0000256" key="4">
    <source>
        <dbReference type="ARBA" id="ARBA00023163"/>
    </source>
</evidence>
<dbReference type="InterPro" id="IPR009072">
    <property type="entry name" value="Histone-fold"/>
</dbReference>
<keyword evidence="5" id="KW-0539">Nucleus</keyword>
<dbReference type="CDD" id="cd07979">
    <property type="entry name" value="HFD_TAF9"/>
    <property type="match status" value="1"/>
</dbReference>
<dbReference type="GO" id="GO:0016251">
    <property type="term" value="F:RNA polymerase II general transcription initiation factor activity"/>
    <property type="evidence" value="ECO:0007669"/>
    <property type="project" value="TreeGrafter"/>
</dbReference>
<proteinExistence type="inferred from homology"/>
<comment type="similarity">
    <text evidence="2">Belongs to the TAF9 family.</text>
</comment>
<evidence type="ECO:0000256" key="5">
    <source>
        <dbReference type="ARBA" id="ARBA00023242"/>
    </source>
</evidence>
<dbReference type="GO" id="GO:0046982">
    <property type="term" value="F:protein heterodimerization activity"/>
    <property type="evidence" value="ECO:0007669"/>
    <property type="project" value="InterPro"/>
</dbReference>
<dbReference type="GO" id="GO:0005669">
    <property type="term" value="C:transcription factor TFIID complex"/>
    <property type="evidence" value="ECO:0007669"/>
    <property type="project" value="TreeGrafter"/>
</dbReference>
<dbReference type="GO" id="GO:0000124">
    <property type="term" value="C:SAGA complex"/>
    <property type="evidence" value="ECO:0007669"/>
    <property type="project" value="TreeGrafter"/>
</dbReference>
<feature type="compositionally biased region" description="Low complexity" evidence="6">
    <location>
        <begin position="166"/>
        <end position="198"/>
    </location>
</feature>
<dbReference type="GO" id="GO:0051123">
    <property type="term" value="P:RNA polymerase II preinitiation complex assembly"/>
    <property type="evidence" value="ECO:0007669"/>
    <property type="project" value="TreeGrafter"/>
</dbReference>
<feature type="compositionally biased region" description="Acidic residues" evidence="6">
    <location>
        <begin position="399"/>
        <end position="411"/>
    </location>
</feature>
<dbReference type="PANTHER" id="PTHR48068:SF4">
    <property type="entry name" value="TATA-BOX BINDING PROTEIN ASSOCIATED FACTOR 9"/>
    <property type="match status" value="1"/>
</dbReference>
<dbReference type="Gene3D" id="1.10.20.10">
    <property type="entry name" value="Histone, subunit A"/>
    <property type="match status" value="1"/>
</dbReference>
<keyword evidence="3" id="KW-0805">Transcription regulation</keyword>
<evidence type="ECO:0000256" key="3">
    <source>
        <dbReference type="ARBA" id="ARBA00023015"/>
    </source>
</evidence>
<feature type="compositionally biased region" description="Polar residues" evidence="6">
    <location>
        <begin position="82"/>
        <end position="107"/>
    </location>
</feature>
<evidence type="ECO:0000313" key="7">
    <source>
        <dbReference type="EMBL" id="PWI73365.1"/>
    </source>
</evidence>
<feature type="compositionally biased region" description="Polar residues" evidence="6">
    <location>
        <begin position="142"/>
        <end position="165"/>
    </location>
</feature>
<dbReference type="EMBL" id="LCWV01000005">
    <property type="protein sequence ID" value="PWI73365.1"/>
    <property type="molecule type" value="Genomic_DNA"/>
</dbReference>
<gene>
    <name evidence="7" type="ORF">PCL_10380</name>
</gene>
<evidence type="ECO:0000256" key="1">
    <source>
        <dbReference type="ARBA" id="ARBA00004123"/>
    </source>
</evidence>
<dbReference type="InterPro" id="IPR003162">
    <property type="entry name" value="TFIID-31"/>
</dbReference>
<accession>A0A2U3EFR9</accession>
<name>A0A2U3EFR9_PURLI</name>